<dbReference type="EMBL" id="LR215974">
    <property type="protein sequence ID" value="VFB03067.1"/>
    <property type="molecule type" value="Genomic_DNA"/>
</dbReference>
<dbReference type="InterPro" id="IPR036583">
    <property type="entry name" value="23S_rRNA_IVS_sf"/>
</dbReference>
<dbReference type="KEGG" id="ctai:NCTC12078_01055"/>
<evidence type="ECO:0000313" key="1">
    <source>
        <dbReference type="EMBL" id="SDL74216.1"/>
    </source>
</evidence>
<accession>A0A1G9MIU9</accession>
<dbReference type="CDD" id="cd16377">
    <property type="entry name" value="23S_rRNA_IVP_like"/>
    <property type="match status" value="1"/>
</dbReference>
<gene>
    <name evidence="2" type="ORF">NCTC12078_01055</name>
    <name evidence="1" type="ORF">SAMN05216273_105169</name>
</gene>
<accession>A0A4U8W9W8</accession>
<dbReference type="PANTHER" id="PTHR38471:SF2">
    <property type="entry name" value="FOUR HELIX BUNDLE PROTEIN"/>
    <property type="match status" value="1"/>
</dbReference>
<evidence type="ECO:0000313" key="3">
    <source>
        <dbReference type="Proteomes" id="UP000199242"/>
    </source>
</evidence>
<dbReference type="Proteomes" id="UP000290013">
    <property type="component" value="Chromosome"/>
</dbReference>
<dbReference type="Proteomes" id="UP000199242">
    <property type="component" value="Unassembled WGS sequence"/>
</dbReference>
<dbReference type="NCBIfam" id="TIGR02436">
    <property type="entry name" value="four helix bundle protein"/>
    <property type="match status" value="1"/>
</dbReference>
<dbReference type="PANTHER" id="PTHR38471">
    <property type="entry name" value="FOUR HELIX BUNDLE PROTEIN"/>
    <property type="match status" value="1"/>
</dbReference>
<name>A0A1G9MIU9_9FLAO</name>
<dbReference type="AlphaFoldDB" id="A0A1G9MIU9"/>
<dbReference type="RefSeq" id="WP_089742961.1">
    <property type="nucleotide sequence ID" value="NZ_FNHD01000005.1"/>
</dbReference>
<dbReference type="EMBL" id="FNHD01000005">
    <property type="protein sequence ID" value="SDL74216.1"/>
    <property type="molecule type" value="Genomic_DNA"/>
</dbReference>
<dbReference type="Pfam" id="PF05635">
    <property type="entry name" value="23S_rRNA_IVP"/>
    <property type="match status" value="1"/>
</dbReference>
<dbReference type="SUPFAM" id="SSF158446">
    <property type="entry name" value="IVS-encoded protein-like"/>
    <property type="match status" value="1"/>
</dbReference>
<sequence>MATIKKFEDLEIWKLSRELCNEIYIIIETTPLKNNYRLCNQIDGSSGSVMDNIAEGFERNGNKEFVQFLSIAKASCGETRSQLYRVFDRKFITSKEFEILKEKSETLNKKIGAFINYLKNSELKGSKYNETKL</sequence>
<evidence type="ECO:0000313" key="4">
    <source>
        <dbReference type="Proteomes" id="UP000290013"/>
    </source>
</evidence>
<keyword evidence="3" id="KW-1185">Reference proteome</keyword>
<evidence type="ECO:0000313" key="2">
    <source>
        <dbReference type="EMBL" id="VFB03067.1"/>
    </source>
</evidence>
<organism evidence="2 4">
    <name type="scientific">Chryseobacterium taihuense</name>
    <dbReference type="NCBI Taxonomy" id="1141221"/>
    <lineage>
        <taxon>Bacteria</taxon>
        <taxon>Pseudomonadati</taxon>
        <taxon>Bacteroidota</taxon>
        <taxon>Flavobacteriia</taxon>
        <taxon>Flavobacteriales</taxon>
        <taxon>Weeksellaceae</taxon>
        <taxon>Chryseobacterium group</taxon>
        <taxon>Chryseobacterium</taxon>
    </lineage>
</organism>
<dbReference type="InterPro" id="IPR012657">
    <property type="entry name" value="23S_rRNA-intervening_sequence"/>
</dbReference>
<protein>
    <submittedName>
        <fullName evidence="2">Four helix bundle protein</fullName>
    </submittedName>
</protein>
<dbReference type="STRING" id="1141221.SAMN05216273_105169"/>
<reference evidence="2 4" key="2">
    <citation type="submission" date="2019-02" db="EMBL/GenBank/DDBJ databases">
        <authorList>
            <consortium name="Pathogen Informatics"/>
        </authorList>
    </citation>
    <scope>NUCLEOTIDE SEQUENCE [LARGE SCALE GENOMIC DNA]</scope>
    <source>
        <strain evidence="2 4">3012STDY6944375</strain>
    </source>
</reference>
<reference evidence="1 3" key="1">
    <citation type="submission" date="2016-10" db="EMBL/GenBank/DDBJ databases">
        <authorList>
            <person name="Varghese N."/>
            <person name="Submissions S."/>
        </authorList>
    </citation>
    <scope>NUCLEOTIDE SEQUENCE [LARGE SCALE GENOMIC DNA]</scope>
    <source>
        <strain evidence="1 3">CGMCC 1.10941</strain>
    </source>
</reference>
<dbReference type="Gene3D" id="1.20.1440.60">
    <property type="entry name" value="23S rRNA-intervening sequence"/>
    <property type="match status" value="1"/>
</dbReference>
<proteinExistence type="predicted"/>
<dbReference type="OrthoDB" id="5515766at2"/>